<feature type="region of interest" description="Disordered" evidence="1">
    <location>
        <begin position="365"/>
        <end position="385"/>
    </location>
</feature>
<dbReference type="Proteomes" id="UP000615234">
    <property type="component" value="Unassembled WGS sequence"/>
</dbReference>
<evidence type="ECO:0000256" key="1">
    <source>
        <dbReference type="SAM" id="MobiDB-lite"/>
    </source>
</evidence>
<protein>
    <submittedName>
        <fullName evidence="2">Uncharacterized protein</fullName>
    </submittedName>
</protein>
<keyword evidence="3" id="KW-1185">Reference proteome</keyword>
<gene>
    <name evidence="2" type="ORF">H8S09_02540</name>
</gene>
<organism evidence="2 3">
    <name type="scientific">Coprococcus hominis</name>
    <name type="common">ex Liu et al. 2022</name>
    <dbReference type="NCBI Taxonomy" id="2763039"/>
    <lineage>
        <taxon>Bacteria</taxon>
        <taxon>Bacillati</taxon>
        <taxon>Bacillota</taxon>
        <taxon>Clostridia</taxon>
        <taxon>Lachnospirales</taxon>
        <taxon>Lachnospiraceae</taxon>
        <taxon>Coprococcus</taxon>
    </lineage>
</organism>
<proteinExistence type="predicted"/>
<evidence type="ECO:0000313" key="2">
    <source>
        <dbReference type="EMBL" id="MBC5661780.1"/>
    </source>
</evidence>
<feature type="compositionally biased region" description="Polar residues" evidence="1">
    <location>
        <begin position="370"/>
        <end position="385"/>
    </location>
</feature>
<evidence type="ECO:0000313" key="3">
    <source>
        <dbReference type="Proteomes" id="UP000615234"/>
    </source>
</evidence>
<dbReference type="RefSeq" id="WP_186847307.1">
    <property type="nucleotide sequence ID" value="NZ_JACOOX010000002.1"/>
</dbReference>
<dbReference type="AlphaFoldDB" id="A0A8I0DTA8"/>
<accession>A0A8I0DTA8</accession>
<reference evidence="2 3" key="1">
    <citation type="submission" date="2020-08" db="EMBL/GenBank/DDBJ databases">
        <title>Genome public.</title>
        <authorList>
            <person name="Liu C."/>
            <person name="Sun Q."/>
        </authorList>
    </citation>
    <scope>NUCLEOTIDE SEQUENCE [LARGE SCALE GENOMIC DNA]</scope>
    <source>
        <strain evidence="2 3">NSJ-10</strain>
    </source>
</reference>
<sequence length="385" mass="43383">MSLIDLIFPSSEPQVTNIDEFDYQQFAPENWSSLTEQEKLGLLQELGNSYAESVNIYNPPTFVSETDPALYGGYNYGTNVVSVNLDLCDNPYEAMDTVIHEENHALQGQAVDLNSQYSNGERALIKAQIGPAYYSSGDGYNVQNIEMDSNNVAAEFVISHSEGMQDTPEYQEYIDGRLEHFSEVNETLTTSGGYCNTLEHEQVDAANKLGVISDSEKEAANAYIDSDNRRVRDNSIAAEADIKENGYQSSLAYADRLHSEYEQFEFGNHDERAAKSILSKNEECVDRLSDAKLATDTELADLKAQQNEYICAHNYGIRDTLNDSFCQEQNQKICELEAQKGEYEYHISELETDNHMVNESMGWTEKENAQTDNSQSESKNNNYEM</sequence>
<name>A0A8I0DTA8_9FIRM</name>
<comment type="caution">
    <text evidence="2">The sequence shown here is derived from an EMBL/GenBank/DDBJ whole genome shotgun (WGS) entry which is preliminary data.</text>
</comment>
<dbReference type="EMBL" id="JACOOX010000002">
    <property type="protein sequence ID" value="MBC5661780.1"/>
    <property type="molecule type" value="Genomic_DNA"/>
</dbReference>